<name>A0A194Q877_PAPXU</name>
<evidence type="ECO:0000313" key="1">
    <source>
        <dbReference type="EMBL" id="KPJ01742.1"/>
    </source>
</evidence>
<evidence type="ECO:0000313" key="2">
    <source>
        <dbReference type="Proteomes" id="UP000053268"/>
    </source>
</evidence>
<dbReference type="AlphaFoldDB" id="A0A194Q877"/>
<proteinExistence type="predicted"/>
<keyword evidence="2" id="KW-1185">Reference proteome</keyword>
<organism evidence="1 2">
    <name type="scientific">Papilio xuthus</name>
    <name type="common">Asian swallowtail butterfly</name>
    <dbReference type="NCBI Taxonomy" id="66420"/>
    <lineage>
        <taxon>Eukaryota</taxon>
        <taxon>Metazoa</taxon>
        <taxon>Ecdysozoa</taxon>
        <taxon>Arthropoda</taxon>
        <taxon>Hexapoda</taxon>
        <taxon>Insecta</taxon>
        <taxon>Pterygota</taxon>
        <taxon>Neoptera</taxon>
        <taxon>Endopterygota</taxon>
        <taxon>Lepidoptera</taxon>
        <taxon>Glossata</taxon>
        <taxon>Ditrysia</taxon>
        <taxon>Papilionoidea</taxon>
        <taxon>Papilionidae</taxon>
        <taxon>Papilioninae</taxon>
        <taxon>Papilio</taxon>
    </lineage>
</organism>
<sequence length="82" mass="8688">MQIPYTPCHCCASEHSVCRGEVAASGHWRRVPALAIAYNMYIGSAARSARVTGRGGSEPAPALRTPIIPLHTSIETLSPSAE</sequence>
<accession>A0A194Q877</accession>
<protein>
    <submittedName>
        <fullName evidence="1">Uncharacterized protein</fullName>
    </submittedName>
</protein>
<dbReference type="Proteomes" id="UP000053268">
    <property type="component" value="Unassembled WGS sequence"/>
</dbReference>
<gene>
    <name evidence="1" type="ORF">RR46_06038</name>
</gene>
<dbReference type="EMBL" id="KQ459302">
    <property type="protein sequence ID" value="KPJ01742.1"/>
    <property type="molecule type" value="Genomic_DNA"/>
</dbReference>
<reference evidence="1 2" key="1">
    <citation type="journal article" date="2015" name="Nat. Commun.">
        <title>Outbred genome sequencing and CRISPR/Cas9 gene editing in butterflies.</title>
        <authorList>
            <person name="Li X."/>
            <person name="Fan D."/>
            <person name="Zhang W."/>
            <person name="Liu G."/>
            <person name="Zhang L."/>
            <person name="Zhao L."/>
            <person name="Fang X."/>
            <person name="Chen L."/>
            <person name="Dong Y."/>
            <person name="Chen Y."/>
            <person name="Ding Y."/>
            <person name="Zhao R."/>
            <person name="Feng M."/>
            <person name="Zhu Y."/>
            <person name="Feng Y."/>
            <person name="Jiang X."/>
            <person name="Zhu D."/>
            <person name="Xiang H."/>
            <person name="Feng X."/>
            <person name="Li S."/>
            <person name="Wang J."/>
            <person name="Zhang G."/>
            <person name="Kronforst M.R."/>
            <person name="Wang W."/>
        </authorList>
    </citation>
    <scope>NUCLEOTIDE SEQUENCE [LARGE SCALE GENOMIC DNA]</scope>
    <source>
        <strain evidence="1">Ya'a_city_454_Px</strain>
        <tissue evidence="1">Whole body</tissue>
    </source>
</reference>